<gene>
    <name evidence="2" type="ORF">ISP01_07430</name>
</gene>
<dbReference type="EMBL" id="JADIIN010000059">
    <property type="protein sequence ID" value="MBF4469223.1"/>
    <property type="molecule type" value="Genomic_DNA"/>
</dbReference>
<organism evidence="2 3">
    <name type="scientific">Methanobrevibacter arboriphilus</name>
    <dbReference type="NCBI Taxonomy" id="39441"/>
    <lineage>
        <taxon>Archaea</taxon>
        <taxon>Methanobacteriati</taxon>
        <taxon>Methanobacteriota</taxon>
        <taxon>Methanomada group</taxon>
        <taxon>Methanobacteria</taxon>
        <taxon>Methanobacteriales</taxon>
        <taxon>Methanobacteriaceae</taxon>
        <taxon>Methanobrevibacter</taxon>
    </lineage>
</organism>
<sequence length="75" mass="8962">MDKNEYNSKKVQKLIFKHFKLVGTLNPTNKESYIELANLYCEHEDFIVFFDNYHKGLAQFMSKSMIYFANNDSRN</sequence>
<name>A0A843AH41_METAZ</name>
<proteinExistence type="predicted"/>
<evidence type="ECO:0000313" key="2">
    <source>
        <dbReference type="EMBL" id="MBF4469223.1"/>
    </source>
</evidence>
<protein>
    <submittedName>
        <fullName evidence="2">TipAS antibiotic-recognition domain-containing protein</fullName>
    </submittedName>
</protein>
<reference evidence="2" key="1">
    <citation type="submission" date="2020-10" db="EMBL/GenBank/DDBJ databases">
        <title>Dehalococcoides mccartyi of a TCE/Cr reducing biochatode.</title>
        <authorList>
            <person name="Matturro B."/>
        </authorList>
    </citation>
    <scope>NUCLEOTIDE SEQUENCE</scope>
    <source>
        <strain evidence="2">Bin4</strain>
    </source>
</reference>
<dbReference type="AlphaFoldDB" id="A0A843AH41"/>
<evidence type="ECO:0000259" key="1">
    <source>
        <dbReference type="Pfam" id="PF07739"/>
    </source>
</evidence>
<dbReference type="Pfam" id="PF07739">
    <property type="entry name" value="TipAS"/>
    <property type="match status" value="1"/>
</dbReference>
<dbReference type="Proteomes" id="UP000658733">
    <property type="component" value="Unassembled WGS sequence"/>
</dbReference>
<dbReference type="InterPro" id="IPR036244">
    <property type="entry name" value="TipA-like_antibiotic-bd"/>
</dbReference>
<dbReference type="RefSeq" id="WP_278523613.1">
    <property type="nucleotide sequence ID" value="NZ_JADIIN010000059.1"/>
</dbReference>
<dbReference type="InterPro" id="IPR012925">
    <property type="entry name" value="TipAS_dom"/>
</dbReference>
<feature type="domain" description="TipAS antibiotic-recognition" evidence="1">
    <location>
        <begin position="4"/>
        <end position="67"/>
    </location>
</feature>
<dbReference type="Gene3D" id="1.10.490.50">
    <property type="entry name" value="Antibiotic binding domain of TipA-like multidrug resistance regulators"/>
    <property type="match status" value="1"/>
</dbReference>
<comment type="caution">
    <text evidence="2">The sequence shown here is derived from an EMBL/GenBank/DDBJ whole genome shotgun (WGS) entry which is preliminary data.</text>
</comment>
<accession>A0A843AH41</accession>
<evidence type="ECO:0000313" key="3">
    <source>
        <dbReference type="Proteomes" id="UP000658733"/>
    </source>
</evidence>
<dbReference type="SUPFAM" id="SSF89082">
    <property type="entry name" value="Antibiotic binding domain of TipA-like multidrug resistance regulators"/>
    <property type="match status" value="1"/>
</dbReference>